<feature type="region of interest" description="Disordered" evidence="1">
    <location>
        <begin position="1"/>
        <end position="50"/>
    </location>
</feature>
<sequence>MASNTTSLTGSQPNANVNDGGWPKPEDGTVERSVGGSDWSTYTENPGSPYPYSAETSFDLPVNDDLLYFIARGGANMGHLNIVNSSVVKDTADVLVHVDYKTQEDLDHANICLLKKEEENGEGVGIYTPDDWHPIPNDPLRFTATVTLPATSDGKPLNIKRFESTSTDYVNTIGDIKASVSFGALTIQSGAGITSGSVFAGVGTFNDAKASIKGAFDVSESLALTVANAEINAQIGLVAGTQSDSSTTDAASGGDFKVSATASRGPITLVYTSSPVNSIQSLVASTVNAPVKVTLNNAYEGAFTVDSSSAPVHVNKGSTSDPSGQGRTRVVDQKSGGMDHITGSAYWQPNSGPGVTQGTVQITTTRAPITLVV</sequence>
<gene>
    <name evidence="2" type="ORF">SERLADRAFT_476157</name>
</gene>
<dbReference type="GeneID" id="18820757"/>
<name>F8P713_SERL9</name>
<dbReference type="KEGG" id="sla:SERLADRAFT_476157"/>
<dbReference type="RefSeq" id="XP_007322186.1">
    <property type="nucleotide sequence ID" value="XM_007322124.1"/>
</dbReference>
<proteinExistence type="predicted"/>
<organism>
    <name type="scientific">Serpula lacrymans var. lacrymans (strain S7.9)</name>
    <name type="common">Dry rot fungus</name>
    <dbReference type="NCBI Taxonomy" id="578457"/>
    <lineage>
        <taxon>Eukaryota</taxon>
        <taxon>Fungi</taxon>
        <taxon>Dikarya</taxon>
        <taxon>Basidiomycota</taxon>
        <taxon>Agaricomycotina</taxon>
        <taxon>Agaricomycetes</taxon>
        <taxon>Agaricomycetidae</taxon>
        <taxon>Boletales</taxon>
        <taxon>Coniophorineae</taxon>
        <taxon>Serpulaceae</taxon>
        <taxon>Serpula</taxon>
    </lineage>
</organism>
<protein>
    <submittedName>
        <fullName evidence="2">Uncharacterized protein</fullName>
    </submittedName>
</protein>
<dbReference type="HOGENOM" id="CLU_037980_0_1_1"/>
<dbReference type="OrthoDB" id="5570013at2759"/>
<evidence type="ECO:0000256" key="1">
    <source>
        <dbReference type="SAM" id="MobiDB-lite"/>
    </source>
</evidence>
<dbReference type="AlphaFoldDB" id="F8P713"/>
<dbReference type="EMBL" id="GL945439">
    <property type="protein sequence ID" value="EGO21229.1"/>
    <property type="molecule type" value="Genomic_DNA"/>
</dbReference>
<dbReference type="Proteomes" id="UP000008064">
    <property type="component" value="Unassembled WGS sequence"/>
</dbReference>
<accession>F8P713</accession>
<evidence type="ECO:0000313" key="2">
    <source>
        <dbReference type="EMBL" id="EGO21229.1"/>
    </source>
</evidence>
<feature type="compositionally biased region" description="Polar residues" evidence="1">
    <location>
        <begin position="1"/>
        <end position="17"/>
    </location>
</feature>
<reference evidence="2" key="1">
    <citation type="submission" date="2011-04" db="EMBL/GenBank/DDBJ databases">
        <title>Evolution of plant cell wall degrading machinery underlies the functional diversity of forest fungi.</title>
        <authorList>
            <consortium name="US DOE Joint Genome Institute (JGI-PGF)"/>
            <person name="Eastwood D.C."/>
            <person name="Floudas D."/>
            <person name="Binder M."/>
            <person name="Majcherczyk A."/>
            <person name="Schneider P."/>
            <person name="Aerts A."/>
            <person name="Asiegbu F.O."/>
            <person name="Baker S.E."/>
            <person name="Barry K."/>
            <person name="Bendiksby M."/>
            <person name="Blumentritt M."/>
            <person name="Coutinho P.M."/>
            <person name="Cullen D."/>
            <person name="Cullen D."/>
            <person name="Gathman A."/>
            <person name="Goodell B."/>
            <person name="Henrissat B."/>
            <person name="Ihrmark K."/>
            <person name="Kauserud H."/>
            <person name="Kohler A."/>
            <person name="LaButti K."/>
            <person name="Lapidus A."/>
            <person name="Lavin J.L."/>
            <person name="Lee Y.-H."/>
            <person name="Lindquist E."/>
            <person name="Lilly W."/>
            <person name="Lucas S."/>
            <person name="Morin E."/>
            <person name="Murat C."/>
            <person name="Oguiza J.A."/>
            <person name="Park J."/>
            <person name="Pisabarro A.G."/>
            <person name="Riley R."/>
            <person name="Rosling A."/>
            <person name="Salamov A."/>
            <person name="Schmidt O."/>
            <person name="Schmutz J."/>
            <person name="Skrede I."/>
            <person name="Stenlid J."/>
            <person name="Wiebenga A."/>
            <person name="Xie X."/>
            <person name="Kues U."/>
            <person name="Hibbett D.S."/>
            <person name="Hoffmeister D."/>
            <person name="Hogberg N."/>
            <person name="Martin F."/>
            <person name="Grigoriev I.V."/>
            <person name="Watkinson S.C."/>
        </authorList>
    </citation>
    <scope>NUCLEOTIDE SEQUENCE</scope>
    <source>
        <strain evidence="2">S7.9</strain>
    </source>
</reference>